<proteinExistence type="predicted"/>
<evidence type="ECO:0000313" key="2">
    <source>
        <dbReference type="EMBL" id="BDY13673.1"/>
    </source>
</evidence>
<dbReference type="RefSeq" id="WP_286336617.1">
    <property type="nucleotide sequence ID" value="NZ_AP027370.1"/>
</dbReference>
<keyword evidence="3" id="KW-1185">Reference proteome</keyword>
<organism evidence="2 3">
    <name type="scientific">Hydrogenimonas cancrithermarum</name>
    <dbReference type="NCBI Taxonomy" id="2993563"/>
    <lineage>
        <taxon>Bacteria</taxon>
        <taxon>Pseudomonadati</taxon>
        <taxon>Campylobacterota</taxon>
        <taxon>Epsilonproteobacteria</taxon>
        <taxon>Campylobacterales</taxon>
        <taxon>Hydrogenimonadaceae</taxon>
        <taxon>Hydrogenimonas</taxon>
    </lineage>
</organism>
<keyword evidence="1" id="KW-0812">Transmembrane</keyword>
<dbReference type="Proteomes" id="UP001321445">
    <property type="component" value="Chromosome"/>
</dbReference>
<feature type="transmembrane region" description="Helical" evidence="1">
    <location>
        <begin position="46"/>
        <end position="65"/>
    </location>
</feature>
<dbReference type="InterPro" id="IPR008972">
    <property type="entry name" value="Cupredoxin"/>
</dbReference>
<accession>A0ABM8FMP1</accession>
<evidence type="ECO:0000256" key="1">
    <source>
        <dbReference type="SAM" id="Phobius"/>
    </source>
</evidence>
<keyword evidence="1" id="KW-1133">Transmembrane helix</keyword>
<protein>
    <recommendedName>
        <fullName evidence="4">Cytochrome c oxidase polypeptide II</fullName>
    </recommendedName>
</protein>
<dbReference type="SUPFAM" id="SSF49503">
    <property type="entry name" value="Cupredoxins"/>
    <property type="match status" value="1"/>
</dbReference>
<evidence type="ECO:0000313" key="3">
    <source>
        <dbReference type="Proteomes" id="UP001321445"/>
    </source>
</evidence>
<evidence type="ECO:0008006" key="4">
    <source>
        <dbReference type="Google" id="ProtNLM"/>
    </source>
</evidence>
<name>A0ABM8FMP1_9BACT</name>
<dbReference type="EMBL" id="AP027370">
    <property type="protein sequence ID" value="BDY13673.1"/>
    <property type="molecule type" value="Genomic_DNA"/>
</dbReference>
<reference evidence="2 3" key="1">
    <citation type="submission" date="2023-03" db="EMBL/GenBank/DDBJ databases">
        <title>Description of Hydrogenimonas sp. ISO32.</title>
        <authorList>
            <person name="Mino S."/>
            <person name="Fukazawa S."/>
            <person name="Sawabe T."/>
        </authorList>
    </citation>
    <scope>NUCLEOTIDE SEQUENCE [LARGE SCALE GENOMIC DNA]</scope>
    <source>
        <strain evidence="2 3">ISO32</strain>
    </source>
</reference>
<gene>
    <name evidence="2" type="ORF">HCR_19850</name>
</gene>
<keyword evidence="1" id="KW-0472">Membrane</keyword>
<feature type="transmembrane region" description="Helical" evidence="1">
    <location>
        <begin position="13"/>
        <end position="34"/>
    </location>
</feature>
<sequence>MFQTSIELLKFHWMAYTIYALLIISVIAWFGYNLGRKEKARSWVRIPFYGYIAFLVAGGVGHHIFTYNAIPWVAEDIMRHDIKADREYDISIERHKWKLPEEQMVANMGEKVRFNVRSRDLTYGFGLFRKDGTMVMQMQVVPKHDNDILWTFHECGTFDLTSTEYAGPRQYEKHTGEDLMLVKDALVVHCNDKFASK</sequence>
<dbReference type="Gene3D" id="2.60.40.420">
    <property type="entry name" value="Cupredoxins - blue copper proteins"/>
    <property type="match status" value="1"/>
</dbReference>